<dbReference type="EMBL" id="JBHSTI010000002">
    <property type="protein sequence ID" value="MFC6236453.1"/>
    <property type="molecule type" value="Genomic_DNA"/>
</dbReference>
<keyword evidence="12" id="KW-1185">Reference proteome</keyword>
<dbReference type="EC" id="2.7.13.3" evidence="2"/>
<dbReference type="InterPro" id="IPR011712">
    <property type="entry name" value="Sig_transdc_His_kin_sub3_dim/P"/>
</dbReference>
<keyword evidence="9" id="KW-0812">Transmembrane</keyword>
<keyword evidence="7" id="KW-0067">ATP-binding</keyword>
<dbReference type="Gene3D" id="1.20.5.1930">
    <property type="match status" value="1"/>
</dbReference>
<evidence type="ECO:0000256" key="2">
    <source>
        <dbReference type="ARBA" id="ARBA00012438"/>
    </source>
</evidence>
<dbReference type="RefSeq" id="WP_386763941.1">
    <property type="nucleotide sequence ID" value="NZ_JBHSTI010000002.1"/>
</dbReference>
<keyword evidence="6 11" id="KW-0418">Kinase</keyword>
<evidence type="ECO:0000256" key="9">
    <source>
        <dbReference type="SAM" id="Phobius"/>
    </source>
</evidence>
<evidence type="ECO:0000259" key="10">
    <source>
        <dbReference type="Pfam" id="PF07730"/>
    </source>
</evidence>
<organism evidence="11 12">
    <name type="scientific">Longivirga aurantiaca</name>
    <dbReference type="NCBI Taxonomy" id="1837743"/>
    <lineage>
        <taxon>Bacteria</taxon>
        <taxon>Bacillati</taxon>
        <taxon>Actinomycetota</taxon>
        <taxon>Actinomycetes</taxon>
        <taxon>Sporichthyales</taxon>
        <taxon>Sporichthyaceae</taxon>
        <taxon>Longivirga</taxon>
    </lineage>
</organism>
<keyword evidence="9" id="KW-1133">Transmembrane helix</keyword>
<keyword evidence="9" id="KW-0472">Membrane</keyword>
<gene>
    <name evidence="11" type="ORF">ACFQGU_01080</name>
</gene>
<evidence type="ECO:0000256" key="5">
    <source>
        <dbReference type="ARBA" id="ARBA00022741"/>
    </source>
</evidence>
<dbReference type="PANTHER" id="PTHR24421">
    <property type="entry name" value="NITRATE/NITRITE SENSOR PROTEIN NARX-RELATED"/>
    <property type="match status" value="1"/>
</dbReference>
<evidence type="ECO:0000256" key="1">
    <source>
        <dbReference type="ARBA" id="ARBA00000085"/>
    </source>
</evidence>
<feature type="domain" description="Signal transduction histidine kinase subgroup 3 dimerisation and phosphoacceptor" evidence="10">
    <location>
        <begin position="179"/>
        <end position="245"/>
    </location>
</feature>
<dbReference type="Gene3D" id="3.30.565.10">
    <property type="entry name" value="Histidine kinase-like ATPase, C-terminal domain"/>
    <property type="match status" value="1"/>
</dbReference>
<evidence type="ECO:0000313" key="12">
    <source>
        <dbReference type="Proteomes" id="UP001596138"/>
    </source>
</evidence>
<protein>
    <recommendedName>
        <fullName evidence="2">histidine kinase</fullName>
        <ecNumber evidence="2">2.7.13.3</ecNumber>
    </recommendedName>
</protein>
<dbReference type="CDD" id="cd16917">
    <property type="entry name" value="HATPase_UhpB-NarQ-NarX-like"/>
    <property type="match status" value="1"/>
</dbReference>
<feature type="transmembrane region" description="Helical" evidence="9">
    <location>
        <begin position="84"/>
        <end position="111"/>
    </location>
</feature>
<sequence length="381" mass="39885">MRRALQSVWAAPRAAHPPGPLARDWVLVAVVIGAALLEGLLRSDIEQRPLEIVLVVAIAFTLPWRRVHPLAMVAVAMGVKSVVVAGIVASGGTVVGLTAGVFVLVLLYAVFRWGSGREAFGAVGVVALVVALGFRRDYTSIAELLPELAILTLPALAAVTVRALSTSRTRDLERVRLAEREQLARELHDTVAHHVSAMVVRAQAGRVVGATDPSAAIDALAVIEAEGARTLTEMRVLVGALRQGDDPALLAPKGAGDIASLARATGTGPTVEVSSTGDVDGLHPSVGAALYRIAQESVTNATRHAVRPRRVRVDLVVDPDVAHVAIVDDGEPVAVERDRPGYGIVGMTERVSLLGGTLTAGPGVQRGWVVEARVPTTGVRP</sequence>
<keyword evidence="8" id="KW-0902">Two-component regulatory system</keyword>
<evidence type="ECO:0000256" key="4">
    <source>
        <dbReference type="ARBA" id="ARBA00022679"/>
    </source>
</evidence>
<feature type="transmembrane region" description="Helical" evidence="9">
    <location>
        <begin position="118"/>
        <end position="136"/>
    </location>
</feature>
<dbReference type="GO" id="GO:0016301">
    <property type="term" value="F:kinase activity"/>
    <property type="evidence" value="ECO:0007669"/>
    <property type="project" value="UniProtKB-KW"/>
</dbReference>
<evidence type="ECO:0000256" key="3">
    <source>
        <dbReference type="ARBA" id="ARBA00022553"/>
    </source>
</evidence>
<dbReference type="SUPFAM" id="SSF55874">
    <property type="entry name" value="ATPase domain of HSP90 chaperone/DNA topoisomerase II/histidine kinase"/>
    <property type="match status" value="1"/>
</dbReference>
<evidence type="ECO:0000256" key="7">
    <source>
        <dbReference type="ARBA" id="ARBA00022840"/>
    </source>
</evidence>
<comment type="caution">
    <text evidence="11">The sequence shown here is derived from an EMBL/GenBank/DDBJ whole genome shotgun (WGS) entry which is preliminary data.</text>
</comment>
<evidence type="ECO:0000256" key="6">
    <source>
        <dbReference type="ARBA" id="ARBA00022777"/>
    </source>
</evidence>
<dbReference type="Proteomes" id="UP001596138">
    <property type="component" value="Unassembled WGS sequence"/>
</dbReference>
<evidence type="ECO:0000256" key="8">
    <source>
        <dbReference type="ARBA" id="ARBA00023012"/>
    </source>
</evidence>
<keyword evidence="4" id="KW-0808">Transferase</keyword>
<keyword evidence="3" id="KW-0597">Phosphoprotein</keyword>
<name>A0ABW1SX40_9ACTN</name>
<dbReference type="PANTHER" id="PTHR24421:SF10">
    <property type="entry name" value="NITRATE_NITRITE SENSOR PROTEIN NARQ"/>
    <property type="match status" value="1"/>
</dbReference>
<dbReference type="InterPro" id="IPR036890">
    <property type="entry name" value="HATPase_C_sf"/>
</dbReference>
<comment type="catalytic activity">
    <reaction evidence="1">
        <text>ATP + protein L-histidine = ADP + protein N-phospho-L-histidine.</text>
        <dbReference type="EC" id="2.7.13.3"/>
    </reaction>
</comment>
<evidence type="ECO:0000313" key="11">
    <source>
        <dbReference type="EMBL" id="MFC6236453.1"/>
    </source>
</evidence>
<keyword evidence="5" id="KW-0547">Nucleotide-binding</keyword>
<accession>A0ABW1SX40</accession>
<dbReference type="InterPro" id="IPR050482">
    <property type="entry name" value="Sensor_HK_TwoCompSys"/>
</dbReference>
<dbReference type="Pfam" id="PF07730">
    <property type="entry name" value="HisKA_3"/>
    <property type="match status" value="1"/>
</dbReference>
<feature type="transmembrane region" description="Helical" evidence="9">
    <location>
        <begin position="148"/>
        <end position="165"/>
    </location>
</feature>
<reference evidence="12" key="1">
    <citation type="journal article" date="2019" name="Int. J. Syst. Evol. Microbiol.">
        <title>The Global Catalogue of Microorganisms (GCM) 10K type strain sequencing project: providing services to taxonomists for standard genome sequencing and annotation.</title>
        <authorList>
            <consortium name="The Broad Institute Genomics Platform"/>
            <consortium name="The Broad Institute Genome Sequencing Center for Infectious Disease"/>
            <person name="Wu L."/>
            <person name="Ma J."/>
        </authorList>
    </citation>
    <scope>NUCLEOTIDE SEQUENCE [LARGE SCALE GENOMIC DNA]</scope>
    <source>
        <strain evidence="12">CGMCC 4.7317</strain>
    </source>
</reference>
<proteinExistence type="predicted"/>